<accession>A0A8S4AJI7</accession>
<gene>
    <name evidence="3" type="ORF">MMEN_LOCUS989</name>
</gene>
<keyword evidence="1" id="KW-0175">Coiled coil</keyword>
<evidence type="ECO:0000313" key="4">
    <source>
        <dbReference type="Proteomes" id="UP000677803"/>
    </source>
</evidence>
<dbReference type="EMBL" id="CAJRST010000002">
    <property type="protein sequence ID" value="CAG5861484.1"/>
    <property type="molecule type" value="Genomic_DNA"/>
</dbReference>
<reference evidence="3" key="1">
    <citation type="submission" date="2021-05" db="EMBL/GenBank/DDBJ databases">
        <authorList>
            <person name="Tigano A."/>
        </authorList>
    </citation>
    <scope>NUCLEOTIDE SEQUENCE</scope>
</reference>
<feature type="region of interest" description="Disordered" evidence="2">
    <location>
        <begin position="1"/>
        <end position="98"/>
    </location>
</feature>
<comment type="caution">
    <text evidence="3">The sequence shown here is derived from an EMBL/GenBank/DDBJ whole genome shotgun (WGS) entry which is preliminary data.</text>
</comment>
<dbReference type="OrthoDB" id="10050218at2759"/>
<feature type="compositionally biased region" description="Low complexity" evidence="2">
    <location>
        <begin position="59"/>
        <end position="73"/>
    </location>
</feature>
<dbReference type="AlphaFoldDB" id="A0A8S4AJI7"/>
<feature type="coiled-coil region" evidence="1">
    <location>
        <begin position="194"/>
        <end position="221"/>
    </location>
</feature>
<organism evidence="3 4">
    <name type="scientific">Menidia menidia</name>
    <name type="common">Atlantic silverside</name>
    <dbReference type="NCBI Taxonomy" id="238744"/>
    <lineage>
        <taxon>Eukaryota</taxon>
        <taxon>Metazoa</taxon>
        <taxon>Chordata</taxon>
        <taxon>Craniata</taxon>
        <taxon>Vertebrata</taxon>
        <taxon>Euteleostomi</taxon>
        <taxon>Actinopterygii</taxon>
        <taxon>Neopterygii</taxon>
        <taxon>Teleostei</taxon>
        <taxon>Neoteleostei</taxon>
        <taxon>Acanthomorphata</taxon>
        <taxon>Ovalentaria</taxon>
        <taxon>Atherinomorphae</taxon>
        <taxon>Atheriniformes</taxon>
        <taxon>Atherinopsidae</taxon>
        <taxon>Menidiinae</taxon>
        <taxon>Menidia</taxon>
    </lineage>
</organism>
<keyword evidence="4" id="KW-1185">Reference proteome</keyword>
<dbReference type="Proteomes" id="UP000677803">
    <property type="component" value="Unassembled WGS sequence"/>
</dbReference>
<evidence type="ECO:0000256" key="1">
    <source>
        <dbReference type="SAM" id="Coils"/>
    </source>
</evidence>
<name>A0A8S4AJI7_9TELE</name>
<evidence type="ECO:0000313" key="3">
    <source>
        <dbReference type="EMBL" id="CAG5861484.1"/>
    </source>
</evidence>
<proteinExistence type="predicted"/>
<feature type="compositionally biased region" description="Polar residues" evidence="2">
    <location>
        <begin position="26"/>
        <end position="36"/>
    </location>
</feature>
<feature type="compositionally biased region" description="Basic and acidic residues" evidence="2">
    <location>
        <begin position="16"/>
        <end position="25"/>
    </location>
</feature>
<protein>
    <submittedName>
        <fullName evidence="3">(Atlantic silverside) hypothetical protein</fullName>
    </submittedName>
</protein>
<evidence type="ECO:0000256" key="2">
    <source>
        <dbReference type="SAM" id="MobiDB-lite"/>
    </source>
</evidence>
<sequence length="367" mass="41102">MASKRSKVPNSSKNTSTEEKRDSSKGTDANKANNSGAGEKKVKSTGTVVKSRYLQAAEKTSLSKSNSLSKDSTIVPLRPSSPKPPAVKPKVGTPPRRSMAPQALAESMMSREIDPAVFGKSILQSTFSDGHCFRPDFDISVIKDKTLQENRSKPERNPDIEKRKVEMQTLLLAFLTAKMESNTTKFKTLAESKILQVMKEEDMLRNELKEKKQRYLVAEKKKMLNDLLDLQTETLERLAAVSQQFTVDYKCFAAAVDTTCHELPVKNFYLNGKGKEFLDKVEVCLKETEKLLQECTQGDHEANSTTLESLQEMKTTTKNISQQLTGTFSELRKLSSLVCHHSVFVQQAAEEEKLGSSKSWEHLCPKE</sequence>